<keyword evidence="1" id="KW-0812">Transmembrane</keyword>
<gene>
    <name evidence="2" type="ORF">QWF21_10415</name>
</gene>
<proteinExistence type="predicted"/>
<protein>
    <submittedName>
        <fullName evidence="2">Prepilin-type N-terminal cleavage/methylation domain-containing protein</fullName>
    </submittedName>
</protein>
<accession>A0ABU7JG79</accession>
<dbReference type="Proteomes" id="UP001339167">
    <property type="component" value="Unassembled WGS sequence"/>
</dbReference>
<dbReference type="InterPro" id="IPR012902">
    <property type="entry name" value="N_methyl_site"/>
</dbReference>
<dbReference type="Pfam" id="PF07963">
    <property type="entry name" value="N_methyl"/>
    <property type="match status" value="1"/>
</dbReference>
<dbReference type="NCBIfam" id="TIGR02532">
    <property type="entry name" value="IV_pilin_GFxxxE"/>
    <property type="match status" value="1"/>
</dbReference>
<comment type="caution">
    <text evidence="2">The sequence shown here is derived from an EMBL/GenBank/DDBJ whole genome shotgun (WGS) entry which is preliminary data.</text>
</comment>
<keyword evidence="1" id="KW-1133">Transmembrane helix</keyword>
<evidence type="ECO:0000313" key="3">
    <source>
        <dbReference type="Proteomes" id="UP001339167"/>
    </source>
</evidence>
<sequence>MMNCAIRGMTLVELMVALVLSSTLMLGVGGAYLAINQTVREVQDLENAQEVLRSSQLLLGRSIRSADAIAVVAAELQVQRLNRQETDLDCLGALQTTAFTETYRFHGGELQCQINGGDWVTLLTGLQALDFTDLGGDMLRVRVAPAGLPPHFPRADLNSDGELLPYVRLDLALKTRILVRET</sequence>
<reference evidence="2 3" key="1">
    <citation type="submission" date="2023-06" db="EMBL/GenBank/DDBJ databases">
        <title>Alkalimonas sp., MEB004 an alkaliphilic bacterium isolated from Lonar Lake, India.</title>
        <authorList>
            <person name="Joshi A."/>
            <person name="Thite S."/>
        </authorList>
    </citation>
    <scope>NUCLEOTIDE SEQUENCE [LARGE SCALE GENOMIC DNA]</scope>
    <source>
        <strain evidence="2 3">MEB004</strain>
    </source>
</reference>
<keyword evidence="1" id="KW-0472">Membrane</keyword>
<dbReference type="EMBL" id="JAUGZK010000006">
    <property type="protein sequence ID" value="MEE2024660.1"/>
    <property type="molecule type" value="Genomic_DNA"/>
</dbReference>
<dbReference type="PROSITE" id="PS00409">
    <property type="entry name" value="PROKAR_NTER_METHYL"/>
    <property type="match status" value="1"/>
</dbReference>
<name>A0ABU7JG79_9GAMM</name>
<feature type="transmembrane region" description="Helical" evidence="1">
    <location>
        <begin position="12"/>
        <end position="35"/>
    </location>
</feature>
<evidence type="ECO:0000256" key="1">
    <source>
        <dbReference type="SAM" id="Phobius"/>
    </source>
</evidence>
<keyword evidence="3" id="KW-1185">Reference proteome</keyword>
<organism evidence="2 3">
    <name type="scientific">Alkalimonas mucilaginosa</name>
    <dbReference type="NCBI Taxonomy" id="3057676"/>
    <lineage>
        <taxon>Bacteria</taxon>
        <taxon>Pseudomonadati</taxon>
        <taxon>Pseudomonadota</taxon>
        <taxon>Gammaproteobacteria</taxon>
        <taxon>Alkalimonas</taxon>
    </lineage>
</organism>
<evidence type="ECO:0000313" key="2">
    <source>
        <dbReference type="EMBL" id="MEE2024660.1"/>
    </source>
</evidence>
<dbReference type="RefSeq" id="WP_330087987.1">
    <property type="nucleotide sequence ID" value="NZ_JAUGZK010000006.1"/>
</dbReference>